<protein>
    <submittedName>
        <fullName evidence="1">Uncharacterized protein</fullName>
    </submittedName>
</protein>
<comment type="caution">
    <text evidence="1">The sequence shown here is derived from an EMBL/GenBank/DDBJ whole genome shotgun (WGS) entry which is preliminary data.</text>
</comment>
<reference evidence="1 2" key="1">
    <citation type="journal article" date="2018" name="Sci. Rep.">
        <title>Genome sequence of the cauliflower mushroom Sparassis crispa (Hanabiratake) and its association with beneficial usage.</title>
        <authorList>
            <person name="Kiyama R."/>
            <person name="Furutani Y."/>
            <person name="Kawaguchi K."/>
            <person name="Nakanishi T."/>
        </authorList>
    </citation>
    <scope>NUCLEOTIDE SEQUENCE [LARGE SCALE GENOMIC DNA]</scope>
</reference>
<organism evidence="1 2">
    <name type="scientific">Sparassis crispa</name>
    <dbReference type="NCBI Taxonomy" id="139825"/>
    <lineage>
        <taxon>Eukaryota</taxon>
        <taxon>Fungi</taxon>
        <taxon>Dikarya</taxon>
        <taxon>Basidiomycota</taxon>
        <taxon>Agaricomycotina</taxon>
        <taxon>Agaricomycetes</taxon>
        <taxon>Polyporales</taxon>
        <taxon>Sparassidaceae</taxon>
        <taxon>Sparassis</taxon>
    </lineage>
</organism>
<dbReference type="RefSeq" id="XP_027620550.1">
    <property type="nucleotide sequence ID" value="XM_027764749.1"/>
</dbReference>
<dbReference type="EMBL" id="BFAD01000016">
    <property type="protein sequence ID" value="GBE89637.1"/>
    <property type="molecule type" value="Genomic_DNA"/>
</dbReference>
<dbReference type="InParanoid" id="A0A401H5B9"/>
<dbReference type="OrthoDB" id="3002933at2759"/>
<evidence type="ECO:0000313" key="1">
    <source>
        <dbReference type="EMBL" id="GBE89637.1"/>
    </source>
</evidence>
<keyword evidence="2" id="KW-1185">Reference proteome</keyword>
<gene>
    <name evidence="1" type="ORF">SCP_1603010</name>
</gene>
<dbReference type="GeneID" id="38786554"/>
<accession>A0A401H5B9</accession>
<name>A0A401H5B9_9APHY</name>
<evidence type="ECO:0000313" key="2">
    <source>
        <dbReference type="Proteomes" id="UP000287166"/>
    </source>
</evidence>
<dbReference type="AlphaFoldDB" id="A0A401H5B9"/>
<dbReference type="Proteomes" id="UP000287166">
    <property type="component" value="Unassembled WGS sequence"/>
</dbReference>
<proteinExistence type="predicted"/>
<sequence length="211" mass="23706">MPYAQAGRLRYTKALLWRLSIKATAFERLSVVIHQLLRNLQISSLPPSVPLIMSLPPPCFTPGSLYLAGFAQARGPHAALIIPFSPSAGRLVHIRIDYERSQTWVYQSKLQEITGDMFLSTLIKLRDVSLGHVTVEQLEHAAAYVPLPPNDHHGECLPWALGVVRKLQEMGLLNVSDVHQLGEEFVQFSAGNWLYATRHRFPNVKESQFTS</sequence>